<dbReference type="STRING" id="1117647.M5M_12440"/>
<dbReference type="PANTHER" id="PTHR32182">
    <property type="entry name" value="DNA REPLICATION AND REPAIR PROTEIN RECF"/>
    <property type="match status" value="1"/>
</dbReference>
<dbReference type="GO" id="GO:0005737">
    <property type="term" value="C:cytoplasm"/>
    <property type="evidence" value="ECO:0007669"/>
    <property type="project" value="UniProtKB-SubCell"/>
</dbReference>
<feature type="binding site" evidence="9">
    <location>
        <begin position="30"/>
        <end position="37"/>
    </location>
    <ligand>
        <name>ATP</name>
        <dbReference type="ChEBI" id="CHEBI:30616"/>
    </ligand>
</feature>
<dbReference type="GO" id="GO:0009432">
    <property type="term" value="P:SOS response"/>
    <property type="evidence" value="ECO:0007669"/>
    <property type="project" value="UniProtKB-UniRule"/>
</dbReference>
<dbReference type="InterPro" id="IPR001238">
    <property type="entry name" value="DNA-binding_RecF"/>
</dbReference>
<dbReference type="InterPro" id="IPR018078">
    <property type="entry name" value="DNA-binding_RecF_CS"/>
</dbReference>
<reference evidence="12 13" key="1">
    <citation type="journal article" date="2013" name="Genome Announc.">
        <title>Complete genome sequence of Simiduia agarivorans SA1(T), a marine bacterium able to degrade a variety of polysaccharides.</title>
        <authorList>
            <person name="Lin S.Y."/>
            <person name="Shieh W.Y."/>
            <person name="Chen J.S."/>
            <person name="Tang S.L."/>
        </authorList>
    </citation>
    <scope>NUCLEOTIDE SEQUENCE [LARGE SCALE GENOMIC DNA]</scope>
    <source>
        <strain evidence="13">DSM 21679 / JCM 13881 / BCRC 17597 / SA1</strain>
    </source>
</reference>
<feature type="domain" description="RecF/RecN/SMC N-terminal" evidence="11">
    <location>
        <begin position="3"/>
        <end position="349"/>
    </location>
</feature>
<dbReference type="InterPro" id="IPR027417">
    <property type="entry name" value="P-loop_NTPase"/>
</dbReference>
<comment type="function">
    <text evidence="9 10">The RecF protein is involved in DNA metabolism; it is required for DNA replication and normal SOS inducibility. RecF binds preferentially to single-stranded, linear DNA. It also seems to bind ATP.</text>
</comment>
<keyword evidence="9 10" id="KW-0742">SOS response</keyword>
<evidence type="ECO:0000256" key="9">
    <source>
        <dbReference type="HAMAP-Rule" id="MF_00365"/>
    </source>
</evidence>
<name>K4KKI1_SIMAS</name>
<dbReference type="PROSITE" id="PS00618">
    <property type="entry name" value="RECF_2"/>
    <property type="match status" value="1"/>
</dbReference>
<evidence type="ECO:0000256" key="7">
    <source>
        <dbReference type="ARBA" id="ARBA00022840"/>
    </source>
</evidence>
<dbReference type="NCBIfam" id="TIGR00611">
    <property type="entry name" value="recf"/>
    <property type="match status" value="1"/>
</dbReference>
<dbReference type="Proteomes" id="UP000000466">
    <property type="component" value="Chromosome"/>
</dbReference>
<dbReference type="KEGG" id="saga:M5M_12440"/>
<keyword evidence="5 9" id="KW-0235">DNA replication</keyword>
<evidence type="ECO:0000256" key="4">
    <source>
        <dbReference type="ARBA" id="ARBA00022490"/>
    </source>
</evidence>
<dbReference type="Gene3D" id="1.20.1050.90">
    <property type="entry name" value="RecF/RecN/SMC, N-terminal domain"/>
    <property type="match status" value="1"/>
</dbReference>
<evidence type="ECO:0000313" key="13">
    <source>
        <dbReference type="Proteomes" id="UP000000466"/>
    </source>
</evidence>
<dbReference type="InterPro" id="IPR003395">
    <property type="entry name" value="RecF/RecN/SMC_N"/>
</dbReference>
<accession>K4KKI1</accession>
<dbReference type="HOGENOM" id="CLU_040267_0_0_6"/>
<keyword evidence="8 9" id="KW-0238">DNA-binding</keyword>
<dbReference type="OrthoDB" id="9803889at2"/>
<evidence type="ECO:0000256" key="5">
    <source>
        <dbReference type="ARBA" id="ARBA00022705"/>
    </source>
</evidence>
<gene>
    <name evidence="9 12" type="primary">recF</name>
    <name evidence="12" type="ordered locus">M5M_12440</name>
</gene>
<evidence type="ECO:0000256" key="3">
    <source>
        <dbReference type="ARBA" id="ARBA00020170"/>
    </source>
</evidence>
<evidence type="ECO:0000313" key="12">
    <source>
        <dbReference type="EMBL" id="AFU99644.1"/>
    </source>
</evidence>
<keyword evidence="9 10" id="KW-0227">DNA damage</keyword>
<dbReference type="GO" id="GO:0003697">
    <property type="term" value="F:single-stranded DNA binding"/>
    <property type="evidence" value="ECO:0007669"/>
    <property type="project" value="UniProtKB-UniRule"/>
</dbReference>
<evidence type="ECO:0000256" key="1">
    <source>
        <dbReference type="ARBA" id="ARBA00004496"/>
    </source>
</evidence>
<evidence type="ECO:0000256" key="8">
    <source>
        <dbReference type="ARBA" id="ARBA00023125"/>
    </source>
</evidence>
<dbReference type="InterPro" id="IPR042174">
    <property type="entry name" value="RecF_2"/>
</dbReference>
<dbReference type="eggNOG" id="COG1195">
    <property type="taxonomic scope" value="Bacteria"/>
</dbReference>
<dbReference type="GO" id="GO:0006260">
    <property type="term" value="P:DNA replication"/>
    <property type="evidence" value="ECO:0007669"/>
    <property type="project" value="UniProtKB-UniRule"/>
</dbReference>
<evidence type="ECO:0000256" key="6">
    <source>
        <dbReference type="ARBA" id="ARBA00022741"/>
    </source>
</evidence>
<comment type="similarity">
    <text evidence="2 9 10">Belongs to the RecF family.</text>
</comment>
<dbReference type="PANTHER" id="PTHR32182:SF0">
    <property type="entry name" value="DNA REPLICATION AND REPAIR PROTEIN RECF"/>
    <property type="match status" value="1"/>
</dbReference>
<dbReference type="Gene3D" id="3.40.50.300">
    <property type="entry name" value="P-loop containing nucleotide triphosphate hydrolases"/>
    <property type="match status" value="1"/>
</dbReference>
<organism evidence="12 13">
    <name type="scientific">Simiduia agarivorans (strain DSM 21679 / JCM 13881 / BCRC 17597 / SA1)</name>
    <dbReference type="NCBI Taxonomy" id="1117647"/>
    <lineage>
        <taxon>Bacteria</taxon>
        <taxon>Pseudomonadati</taxon>
        <taxon>Pseudomonadota</taxon>
        <taxon>Gammaproteobacteria</taxon>
        <taxon>Cellvibrionales</taxon>
        <taxon>Cellvibrionaceae</taxon>
        <taxon>Simiduia</taxon>
    </lineage>
</organism>
<dbReference type="Pfam" id="PF02463">
    <property type="entry name" value="SMC_N"/>
    <property type="match status" value="1"/>
</dbReference>
<evidence type="ECO:0000256" key="2">
    <source>
        <dbReference type="ARBA" id="ARBA00008016"/>
    </source>
</evidence>
<dbReference type="GO" id="GO:0005524">
    <property type="term" value="F:ATP binding"/>
    <property type="evidence" value="ECO:0007669"/>
    <property type="project" value="UniProtKB-UniRule"/>
</dbReference>
<dbReference type="PROSITE" id="PS00617">
    <property type="entry name" value="RECF_1"/>
    <property type="match status" value="1"/>
</dbReference>
<sequence>MSIDTLHIQHFRNITAAKLQFHPRINLFFGENGAGKTSVLEAISLLGRGRSFRSHKLKPLIQTDQPSVVVFGVIKAQGRADKLGVERNRRSQDQFRLNGEAVGSAAELAKVLPVQSIYADTFELITGGPGERRQFLDWLVFHVEQQFFPAWQQVRRALKQRNSLLRSGRIEASALAVWDSLLAKEAGLLDQCRQQAFTRFKDAFNALKGTVPALADLTLEYHRGWPADQNLVDVLQEGLDRDRASGYTLLGPHRADLRIRLNRAPAEEFLSRGQQKILACALKISAGQVFQQTTHRTCVYLLDDLPAELDEEHRQLLAQWLLALDAQIFVTGIDPGQLTGAWQALGVSFDLFHVEQGVISKLEQNNG</sequence>
<keyword evidence="9 10" id="KW-0234">DNA repair</keyword>
<keyword evidence="4 9" id="KW-0963">Cytoplasm</keyword>
<dbReference type="GO" id="GO:0000731">
    <property type="term" value="P:DNA synthesis involved in DNA repair"/>
    <property type="evidence" value="ECO:0007669"/>
    <property type="project" value="TreeGrafter"/>
</dbReference>
<keyword evidence="13" id="KW-1185">Reference proteome</keyword>
<dbReference type="EMBL" id="CP003746">
    <property type="protein sequence ID" value="AFU99644.1"/>
    <property type="molecule type" value="Genomic_DNA"/>
</dbReference>
<comment type="subcellular location">
    <subcellularLocation>
        <location evidence="1 9 10">Cytoplasm</location>
    </subcellularLocation>
</comment>
<keyword evidence="6 9" id="KW-0547">Nucleotide-binding</keyword>
<evidence type="ECO:0000256" key="10">
    <source>
        <dbReference type="RuleBase" id="RU000578"/>
    </source>
</evidence>
<dbReference type="AlphaFoldDB" id="K4KKI1"/>
<evidence type="ECO:0000259" key="11">
    <source>
        <dbReference type="Pfam" id="PF02463"/>
    </source>
</evidence>
<dbReference type="SUPFAM" id="SSF52540">
    <property type="entry name" value="P-loop containing nucleoside triphosphate hydrolases"/>
    <property type="match status" value="1"/>
</dbReference>
<dbReference type="HAMAP" id="MF_00365">
    <property type="entry name" value="RecF"/>
    <property type="match status" value="1"/>
</dbReference>
<dbReference type="GO" id="GO:0006302">
    <property type="term" value="P:double-strand break repair"/>
    <property type="evidence" value="ECO:0007669"/>
    <property type="project" value="TreeGrafter"/>
</dbReference>
<dbReference type="RefSeq" id="WP_015047808.1">
    <property type="nucleotide sequence ID" value="NC_018868.3"/>
</dbReference>
<keyword evidence="7 9" id="KW-0067">ATP-binding</keyword>
<protein>
    <recommendedName>
        <fullName evidence="3 9">DNA replication and repair protein RecF</fullName>
    </recommendedName>
</protein>
<proteinExistence type="inferred from homology"/>